<dbReference type="PANTHER" id="PTHR42832:SF3">
    <property type="entry name" value="L-GLUTAMINE--4-(METHYLSULFANYL)-2-OXOBUTANOATE AMINOTRANSFERASE"/>
    <property type="match status" value="1"/>
</dbReference>
<feature type="domain" description="Aminotransferase class I/classII large" evidence="4">
    <location>
        <begin position="30"/>
        <end position="375"/>
    </location>
</feature>
<dbReference type="RefSeq" id="WP_183856651.1">
    <property type="nucleotide sequence ID" value="NZ_JACHOO010000005.1"/>
</dbReference>
<keyword evidence="2 5" id="KW-0032">Aminotransferase</keyword>
<dbReference type="InterPro" id="IPR015424">
    <property type="entry name" value="PyrdxlP-dep_Trfase"/>
</dbReference>
<dbReference type="Gene3D" id="3.40.640.10">
    <property type="entry name" value="Type I PLP-dependent aspartate aminotransferase-like (Major domain)"/>
    <property type="match status" value="1"/>
</dbReference>
<organism evidence="5 6">
    <name type="scientific">Prosthecomicrobium pneumaticum</name>
    <dbReference type="NCBI Taxonomy" id="81895"/>
    <lineage>
        <taxon>Bacteria</taxon>
        <taxon>Pseudomonadati</taxon>
        <taxon>Pseudomonadota</taxon>
        <taxon>Alphaproteobacteria</taxon>
        <taxon>Hyphomicrobiales</taxon>
        <taxon>Kaistiaceae</taxon>
        <taxon>Prosthecomicrobium</taxon>
    </lineage>
</organism>
<protein>
    <submittedName>
        <fullName evidence="5">Aspartate/methionine/tyrosine aminotransferase</fullName>
    </submittedName>
</protein>
<keyword evidence="3 5" id="KW-0808">Transferase</keyword>
<dbReference type="InterPro" id="IPR015422">
    <property type="entry name" value="PyrdxlP-dep_Trfase_small"/>
</dbReference>
<accession>A0A7W9FMX1</accession>
<dbReference type="GO" id="GO:0030170">
    <property type="term" value="F:pyridoxal phosphate binding"/>
    <property type="evidence" value="ECO:0007669"/>
    <property type="project" value="InterPro"/>
</dbReference>
<dbReference type="PANTHER" id="PTHR42832">
    <property type="entry name" value="AMINO ACID AMINOTRANSFERASE"/>
    <property type="match status" value="1"/>
</dbReference>
<evidence type="ECO:0000256" key="2">
    <source>
        <dbReference type="ARBA" id="ARBA00022576"/>
    </source>
</evidence>
<dbReference type="Proteomes" id="UP000523821">
    <property type="component" value="Unassembled WGS sequence"/>
</dbReference>
<keyword evidence="6" id="KW-1185">Reference proteome</keyword>
<name>A0A7W9FMX1_9HYPH</name>
<evidence type="ECO:0000256" key="1">
    <source>
        <dbReference type="ARBA" id="ARBA00001933"/>
    </source>
</evidence>
<dbReference type="Pfam" id="PF00155">
    <property type="entry name" value="Aminotran_1_2"/>
    <property type="match status" value="1"/>
</dbReference>
<dbReference type="SUPFAM" id="SSF53383">
    <property type="entry name" value="PLP-dependent transferases"/>
    <property type="match status" value="1"/>
</dbReference>
<dbReference type="CDD" id="cd00609">
    <property type="entry name" value="AAT_like"/>
    <property type="match status" value="1"/>
</dbReference>
<dbReference type="Gene3D" id="3.90.1150.10">
    <property type="entry name" value="Aspartate Aminotransferase, domain 1"/>
    <property type="match status" value="1"/>
</dbReference>
<comment type="caution">
    <text evidence="5">The sequence shown here is derived from an EMBL/GenBank/DDBJ whole genome shotgun (WGS) entry which is preliminary data.</text>
</comment>
<dbReference type="GO" id="GO:0008483">
    <property type="term" value="F:transaminase activity"/>
    <property type="evidence" value="ECO:0007669"/>
    <property type="project" value="UniProtKB-KW"/>
</dbReference>
<comment type="cofactor">
    <cofactor evidence="1">
        <name>pyridoxal 5'-phosphate</name>
        <dbReference type="ChEBI" id="CHEBI:597326"/>
    </cofactor>
</comment>
<sequence>MPGPTPVRTTVSPFQRLNDLVAGIAPGRPAIDLGLGEPRHAVPPFVGPAIAAASEGFGRYPAIRGTDAFRRTVAAWLDRRYGLAVPVDPQTMVLPLNGSREGLFFAALGARERTPAKERPVILLPNPFYQAYAAGAEAAGAEPVLLPAAPGGGAMPDLGAVPAAVLDRAIALYMASPSNPQGEVLSLADWTALIETARRHDFMIFADECYSEIYRAVPPAGVLEAADRLGAGFDHVVTFHSLSKRSNLPGLRCGFAAGDPAFLRLWLRLRNQAAPQVPEPIQAVAVAAFSDEAHVEENRALYNAKYRLAEEILGARFPGLTPPGGFFLWLEIGDSVAFAQRLWREEGVRSVPGAFLAAAGPDGVNPGAPYLRLAMVQDLDLTRTALTRLAALLPQP</sequence>
<reference evidence="5 6" key="1">
    <citation type="submission" date="2020-08" db="EMBL/GenBank/DDBJ databases">
        <title>Genomic Encyclopedia of Type Strains, Phase IV (KMG-IV): sequencing the most valuable type-strain genomes for metagenomic binning, comparative biology and taxonomic classification.</title>
        <authorList>
            <person name="Goeker M."/>
        </authorList>
    </citation>
    <scope>NUCLEOTIDE SEQUENCE [LARGE SCALE GENOMIC DNA]</scope>
    <source>
        <strain evidence="5 6">DSM 16268</strain>
    </source>
</reference>
<evidence type="ECO:0000313" key="6">
    <source>
        <dbReference type="Proteomes" id="UP000523821"/>
    </source>
</evidence>
<dbReference type="InterPro" id="IPR004839">
    <property type="entry name" value="Aminotransferase_I/II_large"/>
</dbReference>
<dbReference type="InterPro" id="IPR050881">
    <property type="entry name" value="LL-DAP_aminotransferase"/>
</dbReference>
<gene>
    <name evidence="5" type="ORF">GGQ63_002704</name>
</gene>
<evidence type="ECO:0000259" key="4">
    <source>
        <dbReference type="Pfam" id="PF00155"/>
    </source>
</evidence>
<evidence type="ECO:0000313" key="5">
    <source>
        <dbReference type="EMBL" id="MBB5753634.1"/>
    </source>
</evidence>
<dbReference type="EMBL" id="JACHOO010000005">
    <property type="protein sequence ID" value="MBB5753634.1"/>
    <property type="molecule type" value="Genomic_DNA"/>
</dbReference>
<evidence type="ECO:0000256" key="3">
    <source>
        <dbReference type="ARBA" id="ARBA00022679"/>
    </source>
</evidence>
<dbReference type="AlphaFoldDB" id="A0A7W9FMX1"/>
<proteinExistence type="predicted"/>
<dbReference type="InterPro" id="IPR015421">
    <property type="entry name" value="PyrdxlP-dep_Trfase_major"/>
</dbReference>